<dbReference type="NCBIfam" id="TIGR00468">
    <property type="entry name" value="pheS"/>
    <property type="match status" value="1"/>
</dbReference>
<dbReference type="PROSITE" id="PS50862">
    <property type="entry name" value="AA_TRNA_LIGASE_II"/>
    <property type="match status" value="1"/>
</dbReference>
<accession>A0A286RC45</accession>
<proteinExistence type="inferred from homology"/>
<dbReference type="CDD" id="cd00496">
    <property type="entry name" value="PheRS_alpha_core"/>
    <property type="match status" value="1"/>
</dbReference>
<organism evidence="16 17">
    <name type="scientific">Thermogutta terrifontis</name>
    <dbReference type="NCBI Taxonomy" id="1331910"/>
    <lineage>
        <taxon>Bacteria</taxon>
        <taxon>Pseudomonadati</taxon>
        <taxon>Planctomycetota</taxon>
        <taxon>Planctomycetia</taxon>
        <taxon>Pirellulales</taxon>
        <taxon>Thermoguttaceae</taxon>
        <taxon>Thermogutta</taxon>
    </lineage>
</organism>
<keyword evidence="5 13" id="KW-0436">Ligase</keyword>
<keyword evidence="11 13" id="KW-0030">Aminoacyl-tRNA synthetase</keyword>
<comment type="subcellular location">
    <subcellularLocation>
        <location evidence="1 13">Cytoplasm</location>
    </subcellularLocation>
</comment>
<dbReference type="GO" id="GO:0000287">
    <property type="term" value="F:magnesium ion binding"/>
    <property type="evidence" value="ECO:0007669"/>
    <property type="project" value="UniProtKB-UniRule"/>
</dbReference>
<keyword evidence="6 13" id="KW-0479">Metal-binding</keyword>
<dbReference type="GO" id="GO:0000049">
    <property type="term" value="F:tRNA binding"/>
    <property type="evidence" value="ECO:0007669"/>
    <property type="project" value="InterPro"/>
</dbReference>
<sequence length="341" mass="38789">MDDILQQLRQDLDAAQDSKQLEQVRIKYLGRKGLITTLAKSTDFSRLSPEEKRSFGQRLNTLKSEAERLLAEAAARIQALEKDRVRRIAGLDLSLPSIDRRMGSIHPIALVQMELEEIFQGMGFRVLTGYEVELEYYNFDALNIPPDHPARDMQDTFWLENGMLLRTHTSANQVRALETYGVPLRAIFPGRCFRNEAIDASHENTFYQLEGLLVDRDISVAHLIAVMKTLLSQVFRREVTVRLRPGFFPFVEPGFELDVQCLICGGKGCSTCKQTGWIELIPCGLVHPKVLEYGRVDPQVYSGFAFGMGLTRLAMMKYGIPDIRLFNSGDIRFYEQFPAAF</sequence>
<dbReference type="HAMAP" id="MF_00281">
    <property type="entry name" value="Phe_tRNA_synth_alpha1"/>
    <property type="match status" value="1"/>
</dbReference>
<dbReference type="InterPro" id="IPR002319">
    <property type="entry name" value="Phenylalanyl-tRNA_Synthase"/>
</dbReference>
<dbReference type="GO" id="GO:0005737">
    <property type="term" value="C:cytoplasm"/>
    <property type="evidence" value="ECO:0007669"/>
    <property type="project" value="UniProtKB-SubCell"/>
</dbReference>
<dbReference type="GO" id="GO:0006432">
    <property type="term" value="P:phenylalanyl-tRNA aminoacylation"/>
    <property type="evidence" value="ECO:0007669"/>
    <property type="project" value="UniProtKB-UniRule"/>
</dbReference>
<dbReference type="PANTHER" id="PTHR11538">
    <property type="entry name" value="PHENYLALANYL-TRNA SYNTHETASE"/>
    <property type="match status" value="1"/>
</dbReference>
<dbReference type="AlphaFoldDB" id="A0A286RC45"/>
<comment type="subunit">
    <text evidence="3 13">Tetramer of two alpha and two beta subunits.</text>
</comment>
<dbReference type="InterPro" id="IPR004188">
    <property type="entry name" value="Phe-tRNA_ligase_II_N"/>
</dbReference>
<evidence type="ECO:0000256" key="3">
    <source>
        <dbReference type="ARBA" id="ARBA00011209"/>
    </source>
</evidence>
<keyword evidence="4 13" id="KW-0963">Cytoplasm</keyword>
<feature type="coiled-coil region" evidence="14">
    <location>
        <begin position="52"/>
        <end position="83"/>
    </location>
</feature>
<evidence type="ECO:0000256" key="4">
    <source>
        <dbReference type="ARBA" id="ARBA00022490"/>
    </source>
</evidence>
<dbReference type="PANTHER" id="PTHR11538:SF41">
    <property type="entry name" value="PHENYLALANINE--TRNA LIGASE, MITOCHONDRIAL"/>
    <property type="match status" value="1"/>
</dbReference>
<dbReference type="InterPro" id="IPR006195">
    <property type="entry name" value="aa-tRNA-synth_II"/>
</dbReference>
<dbReference type="SUPFAM" id="SSF55681">
    <property type="entry name" value="Class II aaRS and biotin synthetases"/>
    <property type="match status" value="1"/>
</dbReference>
<evidence type="ECO:0000256" key="8">
    <source>
        <dbReference type="ARBA" id="ARBA00022840"/>
    </source>
</evidence>
<dbReference type="FunFam" id="3.30.930.10:FF:000089">
    <property type="entry name" value="Phenylalanine--tRNA ligase alpha subunit"/>
    <property type="match status" value="1"/>
</dbReference>
<dbReference type="Gene3D" id="3.30.930.10">
    <property type="entry name" value="Bira Bifunctional Protein, Domain 2"/>
    <property type="match status" value="1"/>
</dbReference>
<dbReference type="EC" id="6.1.1.20" evidence="13"/>
<evidence type="ECO:0000313" key="16">
    <source>
        <dbReference type="EMBL" id="ASV73528.1"/>
    </source>
</evidence>
<evidence type="ECO:0000256" key="10">
    <source>
        <dbReference type="ARBA" id="ARBA00022917"/>
    </source>
</evidence>
<dbReference type="Pfam" id="PF01409">
    <property type="entry name" value="tRNA-synt_2d"/>
    <property type="match status" value="1"/>
</dbReference>
<dbReference type="OrthoDB" id="9800719at2"/>
<dbReference type="InterPro" id="IPR004529">
    <property type="entry name" value="Phe-tRNA-synth_IIc_asu"/>
</dbReference>
<feature type="binding site" evidence="13">
    <location>
        <position position="252"/>
    </location>
    <ligand>
        <name>Mg(2+)</name>
        <dbReference type="ChEBI" id="CHEBI:18420"/>
        <note>shared with beta subunit</note>
    </ligand>
</feature>
<keyword evidence="7 13" id="KW-0547">Nucleotide-binding</keyword>
<evidence type="ECO:0000256" key="11">
    <source>
        <dbReference type="ARBA" id="ARBA00023146"/>
    </source>
</evidence>
<protein>
    <recommendedName>
        <fullName evidence="13">Phenylalanine--tRNA ligase alpha subunit</fullName>
        <ecNumber evidence="13">6.1.1.20</ecNumber>
    </recommendedName>
    <alternativeName>
        <fullName evidence="13">Phenylalanyl-tRNA synthetase alpha subunit</fullName>
        <shortName evidence="13">PheRS</shortName>
    </alternativeName>
</protein>
<dbReference type="KEGG" id="ttf:THTE_0926"/>
<evidence type="ECO:0000256" key="14">
    <source>
        <dbReference type="SAM" id="Coils"/>
    </source>
</evidence>
<evidence type="ECO:0000259" key="15">
    <source>
        <dbReference type="PROSITE" id="PS50862"/>
    </source>
</evidence>
<evidence type="ECO:0000313" key="17">
    <source>
        <dbReference type="Proteomes" id="UP000215086"/>
    </source>
</evidence>
<dbReference type="SUPFAM" id="SSF46589">
    <property type="entry name" value="tRNA-binding arm"/>
    <property type="match status" value="1"/>
</dbReference>
<evidence type="ECO:0000256" key="13">
    <source>
        <dbReference type="HAMAP-Rule" id="MF_00281"/>
    </source>
</evidence>
<dbReference type="InterPro" id="IPR010978">
    <property type="entry name" value="tRNA-bd_arm"/>
</dbReference>
<dbReference type="GO" id="GO:0005524">
    <property type="term" value="F:ATP binding"/>
    <property type="evidence" value="ECO:0007669"/>
    <property type="project" value="UniProtKB-UniRule"/>
</dbReference>
<evidence type="ECO:0000256" key="6">
    <source>
        <dbReference type="ARBA" id="ARBA00022723"/>
    </source>
</evidence>
<evidence type="ECO:0000256" key="1">
    <source>
        <dbReference type="ARBA" id="ARBA00004496"/>
    </source>
</evidence>
<evidence type="ECO:0000256" key="7">
    <source>
        <dbReference type="ARBA" id="ARBA00022741"/>
    </source>
</evidence>
<keyword evidence="8 13" id="KW-0067">ATP-binding</keyword>
<gene>
    <name evidence="13" type="primary">pheS</name>
    <name evidence="16" type="ORF">THTE_0926</name>
</gene>
<dbReference type="GO" id="GO:0004826">
    <property type="term" value="F:phenylalanine-tRNA ligase activity"/>
    <property type="evidence" value="ECO:0007669"/>
    <property type="project" value="UniProtKB-UniRule"/>
</dbReference>
<keyword evidence="14" id="KW-0175">Coiled coil</keyword>
<reference evidence="16 17" key="1">
    <citation type="journal article" name="Front. Microbiol.">
        <title>Sugar Metabolism of the First Thermophilic Planctomycete Thermogutta terrifontis: Comparative Genomic and Transcriptomic Approaches.</title>
        <authorList>
            <person name="Elcheninov A.G."/>
            <person name="Menzel P."/>
            <person name="Gudbergsdottir S.R."/>
            <person name="Slesarev A.I."/>
            <person name="Kadnikov V.V."/>
            <person name="Krogh A."/>
            <person name="Bonch-Osmolovskaya E.A."/>
            <person name="Peng X."/>
            <person name="Kublanov I.V."/>
        </authorList>
    </citation>
    <scope>NUCLEOTIDE SEQUENCE [LARGE SCALE GENOMIC DNA]</scope>
    <source>
        <strain evidence="16 17">R1</strain>
    </source>
</reference>
<comment type="cofactor">
    <cofactor evidence="13">
        <name>Mg(2+)</name>
        <dbReference type="ChEBI" id="CHEBI:18420"/>
    </cofactor>
    <text evidence="13">Binds 2 magnesium ions per tetramer.</text>
</comment>
<dbReference type="InterPro" id="IPR022911">
    <property type="entry name" value="Phe_tRNA_ligase_alpha1_bac"/>
</dbReference>
<name>A0A286RC45_9BACT</name>
<feature type="domain" description="Aminoacyl-transfer RNA synthetases class-II family profile" evidence="15">
    <location>
        <begin position="163"/>
        <end position="338"/>
    </location>
</feature>
<dbReference type="EMBL" id="CP018477">
    <property type="protein sequence ID" value="ASV73528.1"/>
    <property type="molecule type" value="Genomic_DNA"/>
</dbReference>
<dbReference type="Proteomes" id="UP000215086">
    <property type="component" value="Chromosome"/>
</dbReference>
<keyword evidence="9 13" id="KW-0460">Magnesium</keyword>
<comment type="similarity">
    <text evidence="2 13">Belongs to the class-II aminoacyl-tRNA synthetase family. Phe-tRNA synthetase alpha subunit type 1 subfamily.</text>
</comment>
<dbReference type="InterPro" id="IPR045864">
    <property type="entry name" value="aa-tRNA-synth_II/BPL/LPL"/>
</dbReference>
<evidence type="ECO:0000256" key="5">
    <source>
        <dbReference type="ARBA" id="ARBA00022598"/>
    </source>
</evidence>
<keyword evidence="10 13" id="KW-0648">Protein biosynthesis</keyword>
<dbReference type="Pfam" id="PF02912">
    <property type="entry name" value="Phe_tRNA-synt_N"/>
    <property type="match status" value="1"/>
</dbReference>
<evidence type="ECO:0000256" key="12">
    <source>
        <dbReference type="ARBA" id="ARBA00049255"/>
    </source>
</evidence>
<evidence type="ECO:0000256" key="9">
    <source>
        <dbReference type="ARBA" id="ARBA00022842"/>
    </source>
</evidence>
<dbReference type="RefSeq" id="WP_095414097.1">
    <property type="nucleotide sequence ID" value="NZ_CP018477.1"/>
</dbReference>
<keyword evidence="17" id="KW-1185">Reference proteome</keyword>
<evidence type="ECO:0000256" key="2">
    <source>
        <dbReference type="ARBA" id="ARBA00010207"/>
    </source>
</evidence>
<comment type="catalytic activity">
    <reaction evidence="12 13">
        <text>tRNA(Phe) + L-phenylalanine + ATP = L-phenylalanyl-tRNA(Phe) + AMP + diphosphate + H(+)</text>
        <dbReference type="Rhea" id="RHEA:19413"/>
        <dbReference type="Rhea" id="RHEA-COMP:9668"/>
        <dbReference type="Rhea" id="RHEA-COMP:9699"/>
        <dbReference type="ChEBI" id="CHEBI:15378"/>
        <dbReference type="ChEBI" id="CHEBI:30616"/>
        <dbReference type="ChEBI" id="CHEBI:33019"/>
        <dbReference type="ChEBI" id="CHEBI:58095"/>
        <dbReference type="ChEBI" id="CHEBI:78442"/>
        <dbReference type="ChEBI" id="CHEBI:78531"/>
        <dbReference type="ChEBI" id="CHEBI:456215"/>
        <dbReference type="EC" id="6.1.1.20"/>
    </reaction>
</comment>